<keyword evidence="3" id="KW-0472">Membrane</keyword>
<dbReference type="Pfam" id="PF07690">
    <property type="entry name" value="MFS_1"/>
    <property type="match status" value="1"/>
</dbReference>
<comment type="subcellular location">
    <subcellularLocation>
        <location evidence="1">Membrane</location>
        <topology evidence="1">Multi-pass membrane protein</topology>
    </subcellularLocation>
</comment>
<dbReference type="SUPFAM" id="SSF103473">
    <property type="entry name" value="MFS general substrate transporter"/>
    <property type="match status" value="1"/>
</dbReference>
<evidence type="ECO:0000256" key="1">
    <source>
        <dbReference type="ARBA" id="ARBA00004141"/>
    </source>
</evidence>
<dbReference type="PANTHER" id="PTHR20772:SF4">
    <property type="entry name" value="HYPOTHETICAL AMINO ACID TRANSPORTER (EUROFUNG)"/>
    <property type="match status" value="1"/>
</dbReference>
<feature type="transmembrane region" description="Helical" evidence="3">
    <location>
        <begin position="218"/>
        <end position="239"/>
    </location>
</feature>
<keyword evidence="3" id="KW-1133">Transmembrane helix</keyword>
<dbReference type="InterPro" id="IPR011701">
    <property type="entry name" value="MFS"/>
</dbReference>
<dbReference type="Gene3D" id="1.20.1250.20">
    <property type="entry name" value="MFS general substrate transporter like domains"/>
    <property type="match status" value="1"/>
</dbReference>
<dbReference type="AlphaFoldDB" id="A0A2H4SIM4"/>
<sequence length="667" mass="73136">MSLVQHLTVEDVFECDIAADDDSVDDADNHQPRGSWRRMSFDAFAPVRPHFDLAEDKQHREAAYKASTLRRILQVSLAVAFCFLASGIVFGFASIKPILVAEGVYSEFCTNTAGRRHRGQHPPCAEQEMRLNLLFVVASVTTNTSSLFAGYTLDRFGRRWCATAAAGFLAMGALLMASHGVVPPQLDGYLLGHVFLSLGGTFLFLPSFQLSNAFPQHAGLVVALITCAFDASSAVFYLYRLVWDATGLRLSPFFLGYLGVPAAIVVAEWTVMPKQRYHTLPELEWKITTVQEEDDVDDSSDEEISDTHSLLRVRSDRAEQRRDKLDRIEELAGDAAARRDRLRQQDAARQQPSDAVWGLLHGRPVRAQMATPFFALLLCVTAFQMLRMNFFIATIGSQYRYMLGADGEARVAGFFNAALPVGGVAATPLIALLLNRCSVATVLAVMTAYVALMGVLNCFSSVAAGMATVVVFVTFRPFYYSAVSYTASKIFGFATFGRVYGTVICVSGVLNLVQPALESWLSVQLQGNPLVLNIALGIVGTVLAAMFTAYVKWQSVPKRRNVVDSNGHSNRGALWAIRAAEYPGTPGCAMSNSSSHSDGYRPAMRCPELGLVPQVRMWVQRNMRTPEISRQPSFIELHSHSGAMVRQGGWEGTRAPEGGAARNKEEV</sequence>
<gene>
    <name evidence="4" type="ORF">A9K55_008797</name>
</gene>
<feature type="transmembrane region" description="Helical" evidence="3">
    <location>
        <begin position="251"/>
        <end position="271"/>
    </location>
</feature>
<dbReference type="InterPro" id="IPR036259">
    <property type="entry name" value="MFS_trans_sf"/>
</dbReference>
<dbReference type="InterPro" id="IPR052599">
    <property type="entry name" value="SLC43A_AATransporter"/>
</dbReference>
<evidence type="ECO:0000256" key="3">
    <source>
        <dbReference type="SAM" id="Phobius"/>
    </source>
</evidence>
<dbReference type="GO" id="GO:0000329">
    <property type="term" value="C:fungal-type vacuole membrane"/>
    <property type="evidence" value="ECO:0007669"/>
    <property type="project" value="TreeGrafter"/>
</dbReference>
<name>A0A2H4SIM4_CORMI</name>
<dbReference type="OrthoDB" id="330047at2759"/>
<feature type="transmembrane region" description="Helical" evidence="3">
    <location>
        <begin position="75"/>
        <end position="95"/>
    </location>
</feature>
<feature type="transmembrane region" description="Helical" evidence="3">
    <location>
        <begin position="530"/>
        <end position="551"/>
    </location>
</feature>
<feature type="transmembrane region" description="Helical" evidence="3">
    <location>
        <begin position="160"/>
        <end position="182"/>
    </location>
</feature>
<organism evidence="4 5">
    <name type="scientific">Cordyceps militaris</name>
    <name type="common">Caterpillar fungus</name>
    <name type="synonym">Clavaria militaris</name>
    <dbReference type="NCBI Taxonomy" id="73501"/>
    <lineage>
        <taxon>Eukaryota</taxon>
        <taxon>Fungi</taxon>
        <taxon>Dikarya</taxon>
        <taxon>Ascomycota</taxon>
        <taxon>Pezizomycotina</taxon>
        <taxon>Sordariomycetes</taxon>
        <taxon>Hypocreomycetidae</taxon>
        <taxon>Hypocreales</taxon>
        <taxon>Cordycipitaceae</taxon>
        <taxon>Cordyceps</taxon>
    </lineage>
</organism>
<feature type="transmembrane region" description="Helical" evidence="3">
    <location>
        <begin position="188"/>
        <end position="206"/>
    </location>
</feature>
<dbReference type="VEuPathDB" id="FungiDB:CCM_06506"/>
<protein>
    <submittedName>
        <fullName evidence="4">Major facilitator superfamily general substrate transporter</fullName>
    </submittedName>
</protein>
<feature type="transmembrane region" description="Helical" evidence="3">
    <location>
        <begin position="413"/>
        <end position="434"/>
    </location>
</feature>
<evidence type="ECO:0000313" key="5">
    <source>
        <dbReference type="Proteomes" id="UP000323067"/>
    </source>
</evidence>
<feature type="region of interest" description="Disordered" evidence="2">
    <location>
        <begin position="645"/>
        <end position="667"/>
    </location>
</feature>
<proteinExistence type="predicted"/>
<reference evidence="4 5" key="1">
    <citation type="journal article" date="2017" name="BMC Genomics">
        <title>Chromosome level assembly and secondary metabolite potential of the parasitic fungus Cordyceps militaris.</title>
        <authorList>
            <person name="Kramer G.J."/>
            <person name="Nodwell J.R."/>
        </authorList>
    </citation>
    <scope>NUCLEOTIDE SEQUENCE [LARGE SCALE GENOMIC DNA]</scope>
    <source>
        <strain evidence="4 5">ATCC 34164</strain>
    </source>
</reference>
<dbReference type="VEuPathDB" id="FungiDB:A9K55_008797"/>
<evidence type="ECO:0000256" key="2">
    <source>
        <dbReference type="SAM" id="MobiDB-lite"/>
    </source>
</evidence>
<evidence type="ECO:0000313" key="4">
    <source>
        <dbReference type="EMBL" id="ATY62953.1"/>
    </source>
</evidence>
<dbReference type="Proteomes" id="UP000323067">
    <property type="component" value="Chromosome vii"/>
</dbReference>
<feature type="transmembrane region" description="Helical" evidence="3">
    <location>
        <begin position="373"/>
        <end position="393"/>
    </location>
</feature>
<keyword evidence="3" id="KW-0812">Transmembrane</keyword>
<dbReference type="EMBL" id="CP023324">
    <property type="protein sequence ID" value="ATY62953.1"/>
    <property type="molecule type" value="Genomic_DNA"/>
</dbReference>
<accession>A0A2H4SIM4</accession>
<dbReference type="GO" id="GO:0022857">
    <property type="term" value="F:transmembrane transporter activity"/>
    <property type="evidence" value="ECO:0007669"/>
    <property type="project" value="InterPro"/>
</dbReference>
<dbReference type="PANTHER" id="PTHR20772">
    <property type="entry name" value="PROTEIN FMP42"/>
    <property type="match status" value="1"/>
</dbReference>
<feature type="transmembrane region" description="Helical" evidence="3">
    <location>
        <begin position="491"/>
        <end position="510"/>
    </location>
</feature>